<evidence type="ECO:0000313" key="1">
    <source>
        <dbReference type="EMBL" id="MDA6068946.1"/>
    </source>
</evidence>
<comment type="caution">
    <text evidence="1">The sequence shown here is derived from an EMBL/GenBank/DDBJ whole genome shotgun (WGS) entry which is preliminary data.</text>
</comment>
<evidence type="ECO:0000313" key="2">
    <source>
        <dbReference type="Proteomes" id="UP001212170"/>
    </source>
</evidence>
<name>A0ABT4W8R1_9FLAO</name>
<sequence>MLNLTVEGFNYTTDTLISSYKNENIIINIIHEKLAGTDIILYLSSK</sequence>
<keyword evidence="2" id="KW-1185">Reference proteome</keyword>
<dbReference type="RefSeq" id="WP_271334779.1">
    <property type="nucleotide sequence ID" value="NZ_JAMZNK010000005.1"/>
</dbReference>
<reference evidence="1 2" key="1">
    <citation type="journal article" date="2023" name="Chemosphere">
        <title>Whole genome analysis of Flavobacterium aziz-sancarii sp. nov., isolated from Ardley Island (Antarctica), revealed a rich resistome and bioremediation potential.</title>
        <authorList>
            <person name="Otur C."/>
            <person name="Okay S."/>
            <person name="Kurt-Kizildogan A."/>
        </authorList>
    </citation>
    <scope>NUCLEOTIDE SEQUENCE [LARGE SCALE GENOMIC DNA]</scope>
    <source>
        <strain evidence="1 2">AC</strain>
    </source>
</reference>
<protein>
    <submittedName>
        <fullName evidence="1">Uncharacterized protein</fullName>
    </submittedName>
</protein>
<organism evidence="1 2">
    <name type="scientific">Flavobacterium azizsancarii</name>
    <dbReference type="NCBI Taxonomy" id="2961580"/>
    <lineage>
        <taxon>Bacteria</taxon>
        <taxon>Pseudomonadati</taxon>
        <taxon>Bacteroidota</taxon>
        <taxon>Flavobacteriia</taxon>
        <taxon>Flavobacteriales</taxon>
        <taxon>Flavobacteriaceae</taxon>
        <taxon>Flavobacterium</taxon>
    </lineage>
</organism>
<gene>
    <name evidence="1" type="ORF">NJT12_04855</name>
</gene>
<dbReference type="EMBL" id="JAMZNK010000005">
    <property type="protein sequence ID" value="MDA6068946.1"/>
    <property type="molecule type" value="Genomic_DNA"/>
</dbReference>
<dbReference type="Proteomes" id="UP001212170">
    <property type="component" value="Unassembled WGS sequence"/>
</dbReference>
<proteinExistence type="predicted"/>
<accession>A0ABT4W8R1</accession>